<dbReference type="InterPro" id="IPR018490">
    <property type="entry name" value="cNMP-bd_dom_sf"/>
</dbReference>
<dbReference type="PROSITE" id="PS50042">
    <property type="entry name" value="CNMP_BINDING_3"/>
    <property type="match status" value="1"/>
</dbReference>
<proteinExistence type="predicted"/>
<reference evidence="2 3" key="1">
    <citation type="submission" date="2015-11" db="EMBL/GenBank/DDBJ databases">
        <title>Expanding the genomic diversity of Burkholderia species for the development of highly accurate diagnostics.</title>
        <authorList>
            <person name="Sahl J."/>
            <person name="Keim P."/>
            <person name="Wagner D."/>
        </authorList>
    </citation>
    <scope>NUCLEOTIDE SEQUENCE [LARGE SCALE GENOMIC DNA]</scope>
    <source>
        <strain evidence="2 3">TSV85</strain>
    </source>
</reference>
<dbReference type="CDD" id="cd00038">
    <property type="entry name" value="CAP_ED"/>
    <property type="match status" value="1"/>
</dbReference>
<name>A0A103DZL4_9BURK</name>
<dbReference type="SUPFAM" id="SSF51206">
    <property type="entry name" value="cAMP-binding domain-like"/>
    <property type="match status" value="1"/>
</dbReference>
<sequence length="160" mass="17868">MRASEVAKYLYLIQSGAVRLCVRNAEGAETTVQFFFEDDMVCSLESMLSGCPSGLELITMEACQLRVLDRDTVLTKFQSHATMPSELLALTQQRLVEYINLYTTAIAQTPTQRYQAMLVSQPDKLARIPLHILAGYLGVTPVHLSRIRRRLKSGPGSQAF</sequence>
<dbReference type="Gene3D" id="2.60.120.10">
    <property type="entry name" value="Jelly Rolls"/>
    <property type="match status" value="1"/>
</dbReference>
<evidence type="ECO:0000313" key="2">
    <source>
        <dbReference type="EMBL" id="KVE25623.1"/>
    </source>
</evidence>
<accession>A0A103DZL4</accession>
<dbReference type="InterPro" id="IPR000595">
    <property type="entry name" value="cNMP-bd_dom"/>
</dbReference>
<comment type="caution">
    <text evidence="2">The sequence shown here is derived from an EMBL/GenBank/DDBJ whole genome shotgun (WGS) entry which is preliminary data.</text>
</comment>
<dbReference type="InterPro" id="IPR014710">
    <property type="entry name" value="RmlC-like_jellyroll"/>
</dbReference>
<organism evidence="2 3">
    <name type="scientific">Burkholderia singularis</name>
    <dbReference type="NCBI Taxonomy" id="1503053"/>
    <lineage>
        <taxon>Bacteria</taxon>
        <taxon>Pseudomonadati</taxon>
        <taxon>Pseudomonadota</taxon>
        <taxon>Betaproteobacteria</taxon>
        <taxon>Burkholderiales</taxon>
        <taxon>Burkholderiaceae</taxon>
        <taxon>Burkholderia</taxon>
        <taxon>pseudomallei group</taxon>
    </lineage>
</organism>
<gene>
    <name evidence="2" type="ORF">WS67_18195</name>
</gene>
<feature type="domain" description="Cyclic nucleotide-binding" evidence="1">
    <location>
        <begin position="1"/>
        <end position="72"/>
    </location>
</feature>
<evidence type="ECO:0000313" key="3">
    <source>
        <dbReference type="Proteomes" id="UP000062788"/>
    </source>
</evidence>
<evidence type="ECO:0000259" key="1">
    <source>
        <dbReference type="PROSITE" id="PS50042"/>
    </source>
</evidence>
<dbReference type="Pfam" id="PF00027">
    <property type="entry name" value="cNMP_binding"/>
    <property type="match status" value="1"/>
</dbReference>
<dbReference type="EMBL" id="LOWA01000038">
    <property type="protein sequence ID" value="KVE25623.1"/>
    <property type="molecule type" value="Genomic_DNA"/>
</dbReference>
<protein>
    <submittedName>
        <fullName evidence="2">Crp/Fnr family transcriptional regulator</fullName>
    </submittedName>
</protein>
<dbReference type="Proteomes" id="UP000062788">
    <property type="component" value="Unassembled WGS sequence"/>
</dbReference>
<keyword evidence="3" id="KW-1185">Reference proteome</keyword>
<dbReference type="AlphaFoldDB" id="A0A103DZL4"/>